<dbReference type="RefSeq" id="WP_068611913.1">
    <property type="nucleotide sequence ID" value="NZ_CP016268.1"/>
</dbReference>
<dbReference type="GO" id="GO:0005829">
    <property type="term" value="C:cytosol"/>
    <property type="evidence" value="ECO:0007669"/>
    <property type="project" value="TreeGrafter"/>
</dbReference>
<dbReference type="KEGG" id="woc:BA177_00905"/>
<organism evidence="3 4">
    <name type="scientific">Woeseia oceani</name>
    <dbReference type="NCBI Taxonomy" id="1548547"/>
    <lineage>
        <taxon>Bacteria</taxon>
        <taxon>Pseudomonadati</taxon>
        <taxon>Pseudomonadota</taxon>
        <taxon>Gammaproteobacteria</taxon>
        <taxon>Woeseiales</taxon>
        <taxon>Woeseiaceae</taxon>
        <taxon>Woeseia</taxon>
    </lineage>
</organism>
<feature type="compositionally biased region" description="Basic residues" evidence="2">
    <location>
        <begin position="85"/>
        <end position="95"/>
    </location>
</feature>
<protein>
    <recommendedName>
        <fullName evidence="1">Ubiquinone biosynthesis accessory factor UbiK</fullName>
    </recommendedName>
</protein>
<keyword evidence="1" id="KW-0831">Ubiquinone biosynthesis</keyword>
<accession>A0A193LC45</accession>
<dbReference type="STRING" id="1548547.BA177_00905"/>
<dbReference type="HAMAP" id="MF_02216">
    <property type="entry name" value="UbiK"/>
    <property type="match status" value="1"/>
</dbReference>
<dbReference type="UniPathway" id="UPA00232"/>
<keyword evidence="1" id="KW-0175">Coiled coil</keyword>
<dbReference type="AlphaFoldDB" id="A0A193LC45"/>
<dbReference type="PANTHER" id="PTHR38040:SF1">
    <property type="entry name" value="UBIQUINONE BIOSYNTHESIS ACCESSORY FACTOR UBIK"/>
    <property type="match status" value="1"/>
</dbReference>
<comment type="similarity">
    <text evidence="1">Belongs to the UbiK family.</text>
</comment>
<dbReference type="OrthoDB" id="5297354at2"/>
<sequence length="104" mass="11691">MTRESIDSLARRLAASLPQGLRTVRDDMEENFRSVLKSSLQRMDLVTREEFEVQEAVLARTREKLEALEVRLAAYEQSIAAAPTAKKKVKKKASKKAGSQKTAE</sequence>
<evidence type="ECO:0000256" key="2">
    <source>
        <dbReference type="SAM" id="MobiDB-lite"/>
    </source>
</evidence>
<keyword evidence="4" id="KW-1185">Reference proteome</keyword>
<proteinExistence type="inferred from homology"/>
<reference evidence="3 4" key="1">
    <citation type="submission" date="2016-06" db="EMBL/GenBank/DDBJ databases">
        <title>Complete genome sequence of a deep-branching marine Gamma Proteobacterium Woeseia oceani type strain XK5.</title>
        <authorList>
            <person name="Mu D."/>
            <person name="Du Z."/>
        </authorList>
    </citation>
    <scope>NUCLEOTIDE SEQUENCE [LARGE SCALE GENOMIC DNA]</scope>
    <source>
        <strain evidence="3 4">XK5</strain>
    </source>
</reference>
<comment type="function">
    <text evidence="1">Required for efficient ubiquinone (coenzyme Q) biosynthesis. UbiK is probably an accessory factor of Ubi enzymes and facilitates ubiquinone biosynthesis by acting as an assembly factor, a targeting factor, or both.</text>
</comment>
<keyword evidence="1" id="KW-0963">Cytoplasm</keyword>
<evidence type="ECO:0000313" key="3">
    <source>
        <dbReference type="EMBL" id="ANO49969.1"/>
    </source>
</evidence>
<dbReference type="EMBL" id="CP016268">
    <property type="protein sequence ID" value="ANO49969.1"/>
    <property type="molecule type" value="Genomic_DNA"/>
</dbReference>
<evidence type="ECO:0000256" key="1">
    <source>
        <dbReference type="HAMAP-Rule" id="MF_02216"/>
    </source>
</evidence>
<feature type="region of interest" description="Disordered" evidence="2">
    <location>
        <begin position="83"/>
        <end position="104"/>
    </location>
</feature>
<evidence type="ECO:0000313" key="4">
    <source>
        <dbReference type="Proteomes" id="UP000092695"/>
    </source>
</evidence>
<comment type="pathway">
    <text evidence="1">Cofactor biosynthesis; ubiquinone biosynthesis.</text>
</comment>
<dbReference type="InterPro" id="IPR007475">
    <property type="entry name" value="UbiK"/>
</dbReference>
<name>A0A193LC45_9GAMM</name>
<dbReference type="GO" id="GO:0006744">
    <property type="term" value="P:ubiquinone biosynthetic process"/>
    <property type="evidence" value="ECO:0007669"/>
    <property type="project" value="UniProtKB-UniRule"/>
</dbReference>
<dbReference type="PANTHER" id="PTHR38040">
    <property type="entry name" value="UBIQUINONE BIOSYNTHESIS ACCESSORY FACTOR UBIK"/>
    <property type="match status" value="1"/>
</dbReference>
<comment type="subcellular location">
    <subcellularLocation>
        <location evidence="1">Cytoplasm</location>
    </subcellularLocation>
</comment>
<dbReference type="Pfam" id="PF04380">
    <property type="entry name" value="BMFP"/>
    <property type="match status" value="1"/>
</dbReference>
<gene>
    <name evidence="1" type="primary">ubiK</name>
    <name evidence="3" type="ORF">BA177_00905</name>
</gene>
<dbReference type="Proteomes" id="UP000092695">
    <property type="component" value="Chromosome"/>
</dbReference>
<feature type="coiled-coil region" evidence="1">
    <location>
        <begin position="51"/>
        <end position="78"/>
    </location>
</feature>